<keyword evidence="2" id="KW-1185">Reference proteome</keyword>
<comment type="caution">
    <text evidence="1">The sequence shown here is derived from an EMBL/GenBank/DDBJ whole genome shotgun (WGS) entry which is preliminary data.</text>
</comment>
<accession>A0A2H9U5Q9</accession>
<reference evidence="1 2" key="1">
    <citation type="submission" date="2017-11" db="EMBL/GenBank/DDBJ databases">
        <title>Draft genome sequence of environmental isolate Aeromonas cavernicola sp. nov. MDC 2508.</title>
        <authorList>
            <person name="Colston S.M."/>
            <person name="Navarro A."/>
            <person name="Martinez-Murcia A.J."/>
            <person name="Graf J."/>
        </authorList>
    </citation>
    <scope>NUCLEOTIDE SEQUENCE [LARGE SCALE GENOMIC DNA]</scope>
    <source>
        <strain evidence="1 2">MDC 2508</strain>
    </source>
</reference>
<evidence type="ECO:0008006" key="3">
    <source>
        <dbReference type="Google" id="ProtNLM"/>
    </source>
</evidence>
<dbReference type="OrthoDB" id="6431046at2"/>
<gene>
    <name evidence="1" type="ORF">CUC53_07635</name>
</gene>
<dbReference type="RefSeq" id="WP_100293600.1">
    <property type="nucleotide sequence ID" value="NZ_PGGC01000070.1"/>
</dbReference>
<dbReference type="PROSITE" id="PS51257">
    <property type="entry name" value="PROKAR_LIPOPROTEIN"/>
    <property type="match status" value="1"/>
</dbReference>
<evidence type="ECO:0000313" key="2">
    <source>
        <dbReference type="Proteomes" id="UP000235861"/>
    </source>
</evidence>
<dbReference type="AlphaFoldDB" id="A0A2H9U5Q9"/>
<organism evidence="1 2">
    <name type="scientific">Aeromonas cavernicola</name>
    <dbReference type="NCBI Taxonomy" id="1006623"/>
    <lineage>
        <taxon>Bacteria</taxon>
        <taxon>Pseudomonadati</taxon>
        <taxon>Pseudomonadota</taxon>
        <taxon>Gammaproteobacteria</taxon>
        <taxon>Aeromonadales</taxon>
        <taxon>Aeromonadaceae</taxon>
        <taxon>Aeromonas</taxon>
    </lineage>
</organism>
<evidence type="ECO:0000313" key="1">
    <source>
        <dbReference type="EMBL" id="PJG59370.1"/>
    </source>
</evidence>
<sequence length="162" mass="18454">MKGIKVTCLGALLLLIGCGDDSPSIHKWQGVAEDTGNYVYVIRNPPKTQSGLVSLIVSYIKNDPDTPSDFLEDEHSIFFYKESSVTPINGERPKASWWEQPFTDPAIKYKEIDAQEIATIRYFKDKKRLTVFLQGEYRRHCSMRTDSIVDVYDNGKIDPLCD</sequence>
<dbReference type="EMBL" id="PGGC01000070">
    <property type="protein sequence ID" value="PJG59370.1"/>
    <property type="molecule type" value="Genomic_DNA"/>
</dbReference>
<name>A0A2H9U5Q9_9GAMM</name>
<proteinExistence type="predicted"/>
<protein>
    <recommendedName>
        <fullName evidence="3">Lipoprotein</fullName>
    </recommendedName>
</protein>
<dbReference type="Proteomes" id="UP000235861">
    <property type="component" value="Unassembled WGS sequence"/>
</dbReference>